<dbReference type="GO" id="GO:0002376">
    <property type="term" value="P:immune system process"/>
    <property type="evidence" value="ECO:0007669"/>
    <property type="project" value="UniProtKB-KW"/>
</dbReference>
<dbReference type="Pfam" id="PF07686">
    <property type="entry name" value="V-set"/>
    <property type="match status" value="1"/>
</dbReference>
<organism evidence="5 6">
    <name type="scientific">Oryzias melastigma</name>
    <name type="common">Marine medaka</name>
    <dbReference type="NCBI Taxonomy" id="30732"/>
    <lineage>
        <taxon>Eukaryota</taxon>
        <taxon>Metazoa</taxon>
        <taxon>Chordata</taxon>
        <taxon>Craniata</taxon>
        <taxon>Vertebrata</taxon>
        <taxon>Euteleostomi</taxon>
        <taxon>Actinopterygii</taxon>
        <taxon>Neopterygii</taxon>
        <taxon>Teleostei</taxon>
        <taxon>Neoteleostei</taxon>
        <taxon>Acanthomorphata</taxon>
        <taxon>Ovalentaria</taxon>
        <taxon>Atherinomorphae</taxon>
        <taxon>Beloniformes</taxon>
        <taxon>Adrianichthyidae</taxon>
        <taxon>Oryziinae</taxon>
        <taxon>Oryzias</taxon>
    </lineage>
</organism>
<sequence>MSSPVKTFGFLCVWFCCQAGAVTFHQSSSLIVKERSEVHINCRHDDSALILMLWYRRSEDAAMTLIGYGYETSQNYEGQMEQEFTLARKGTVEGVLTVREARQKHSAVYFCAASTHCCGLMPLPHQNLVL</sequence>
<protein>
    <recommendedName>
        <fullName evidence="4">Ig-like domain-containing protein</fullName>
    </recommendedName>
</protein>
<evidence type="ECO:0000313" key="6">
    <source>
        <dbReference type="Proteomes" id="UP000646548"/>
    </source>
</evidence>
<evidence type="ECO:0000313" key="5">
    <source>
        <dbReference type="EMBL" id="KAF6724090.1"/>
    </source>
</evidence>
<dbReference type="EMBL" id="WKFB01000404">
    <property type="protein sequence ID" value="KAF6724090.1"/>
    <property type="molecule type" value="Genomic_DNA"/>
</dbReference>
<proteinExistence type="predicted"/>
<dbReference type="InterPro" id="IPR007110">
    <property type="entry name" value="Ig-like_dom"/>
</dbReference>
<keyword evidence="2" id="KW-0391">Immunity</keyword>
<dbReference type="InterPro" id="IPR013783">
    <property type="entry name" value="Ig-like_fold"/>
</dbReference>
<dbReference type="InterPro" id="IPR013106">
    <property type="entry name" value="Ig_V-set"/>
</dbReference>
<gene>
    <name evidence="5" type="ORF">FQA47_003534</name>
</gene>
<dbReference type="Proteomes" id="UP000646548">
    <property type="component" value="Unassembled WGS sequence"/>
</dbReference>
<dbReference type="InterPro" id="IPR050413">
    <property type="entry name" value="TCR_beta_variable"/>
</dbReference>
<accession>A0A834C7A0</accession>
<dbReference type="PANTHER" id="PTHR23268">
    <property type="entry name" value="T-CELL RECEPTOR BETA CHAIN"/>
    <property type="match status" value="1"/>
</dbReference>
<dbReference type="SUPFAM" id="SSF48726">
    <property type="entry name" value="Immunoglobulin"/>
    <property type="match status" value="1"/>
</dbReference>
<reference evidence="5" key="1">
    <citation type="journal article" name="BMC Genomics">
        <title>Long-read sequencing and de novo genome assembly of marine medaka (Oryzias melastigma).</title>
        <authorList>
            <person name="Liang P."/>
            <person name="Saqib H.S.A."/>
            <person name="Ni X."/>
            <person name="Shen Y."/>
        </authorList>
    </citation>
    <scope>NUCLEOTIDE SEQUENCE</scope>
    <source>
        <strain evidence="5">Bigg-433</strain>
    </source>
</reference>
<feature type="domain" description="Ig-like" evidence="4">
    <location>
        <begin position="20"/>
        <end position="114"/>
    </location>
</feature>
<dbReference type="AlphaFoldDB" id="A0A834C7A0"/>
<comment type="caution">
    <text evidence="5">The sequence shown here is derived from an EMBL/GenBank/DDBJ whole genome shotgun (WGS) entry which is preliminary data.</text>
</comment>
<dbReference type="InterPro" id="IPR036179">
    <property type="entry name" value="Ig-like_dom_sf"/>
</dbReference>
<dbReference type="PROSITE" id="PS50835">
    <property type="entry name" value="IG_LIKE"/>
    <property type="match status" value="1"/>
</dbReference>
<keyword evidence="1 3" id="KW-0732">Signal</keyword>
<dbReference type="GO" id="GO:0007166">
    <property type="term" value="P:cell surface receptor signaling pathway"/>
    <property type="evidence" value="ECO:0007669"/>
    <property type="project" value="TreeGrafter"/>
</dbReference>
<feature type="signal peptide" evidence="3">
    <location>
        <begin position="1"/>
        <end position="19"/>
    </location>
</feature>
<evidence type="ECO:0000256" key="1">
    <source>
        <dbReference type="ARBA" id="ARBA00022729"/>
    </source>
</evidence>
<dbReference type="PANTHER" id="PTHR23268:SF102">
    <property type="entry name" value="IMMUNOGLOBULIN V-SET DOMAIN-CONTAINING PROTEIN"/>
    <property type="match status" value="1"/>
</dbReference>
<name>A0A834C7A0_ORYME</name>
<dbReference type="Gene3D" id="2.60.40.10">
    <property type="entry name" value="Immunoglobulins"/>
    <property type="match status" value="1"/>
</dbReference>
<evidence type="ECO:0000259" key="4">
    <source>
        <dbReference type="PROSITE" id="PS50835"/>
    </source>
</evidence>
<evidence type="ECO:0000256" key="2">
    <source>
        <dbReference type="ARBA" id="ARBA00022859"/>
    </source>
</evidence>
<evidence type="ECO:0000256" key="3">
    <source>
        <dbReference type="SAM" id="SignalP"/>
    </source>
</evidence>
<dbReference type="GO" id="GO:0005886">
    <property type="term" value="C:plasma membrane"/>
    <property type="evidence" value="ECO:0007669"/>
    <property type="project" value="TreeGrafter"/>
</dbReference>
<feature type="chain" id="PRO_5032674299" description="Ig-like domain-containing protein" evidence="3">
    <location>
        <begin position="20"/>
        <end position="130"/>
    </location>
</feature>